<evidence type="ECO:0000256" key="1">
    <source>
        <dbReference type="SAM" id="SignalP"/>
    </source>
</evidence>
<dbReference type="PANTHER" id="PTHR31987">
    <property type="entry name" value="GLUTAMINASE A-RELATED"/>
    <property type="match status" value="1"/>
</dbReference>
<protein>
    <submittedName>
        <fullName evidence="5">Glutaminase domain-containing protein</fullName>
    </submittedName>
</protein>
<comment type="caution">
    <text evidence="5">The sequence shown here is derived from an EMBL/GenBank/DDBJ whole genome shotgun (WGS) entry which is preliminary data.</text>
</comment>
<dbReference type="Pfam" id="PF17168">
    <property type="entry name" value="DUF5127"/>
    <property type="match status" value="1"/>
</dbReference>
<feature type="domain" description="Glutaminase A N-terminal" evidence="4">
    <location>
        <begin position="247"/>
        <end position="471"/>
    </location>
</feature>
<dbReference type="InterPro" id="IPR032515">
    <property type="entry name" value="DUF4964"/>
</dbReference>
<accession>A0ABW2DLC7</accession>
<dbReference type="InterPro" id="IPR052743">
    <property type="entry name" value="Glutaminase_GtaA"/>
</dbReference>
<name>A0ABW2DLC7_9BACT</name>
<dbReference type="InterPro" id="IPR008928">
    <property type="entry name" value="6-hairpin_glycosidase_sf"/>
</dbReference>
<dbReference type="InterPro" id="IPR032514">
    <property type="entry name" value="GtaA_central"/>
</dbReference>
<dbReference type="Pfam" id="PF16334">
    <property type="entry name" value="DUF4964"/>
    <property type="match status" value="1"/>
</dbReference>
<dbReference type="Pfam" id="PF16335">
    <property type="entry name" value="GtaA_6_Hairpin"/>
    <property type="match status" value="1"/>
</dbReference>
<evidence type="ECO:0000259" key="2">
    <source>
        <dbReference type="Pfam" id="PF16334"/>
    </source>
</evidence>
<keyword evidence="1" id="KW-0732">Signal</keyword>
<keyword evidence="6" id="KW-1185">Reference proteome</keyword>
<sequence length="830" mass="92411">MKRISLFLFLVWLPQLVLKAQELRAPAYPLITHNTYFNVWSFGDKLAEVPTTHWSGQDASLIGLVKVNGKVYRFLGKEAKTFRTVLAASDEQPYSVAYTETAPATGWMNPQFNAASWKTGAAPFGDDKARAKTAWNSKDLWVRRTFSFNEANTEKLYLKLSHDDDVEVYLNGEEIYRYTGWSHPFQYHPIPAAIAKKLKKEGNVLAIHVANTAGGQSLDAGLAREVTSTAYEKITPAVQKSVQLNATQTIYQFTCGQVDVTATFTSPLLLNNLDVLARPVSYVTVAAKSNDKATHDVQLYLGASSTLAVNKPEQEVASQEYTAEKLSILKMGTVAQPMFLEKGEKERIDWGYFYVAVPAAAKATQYVSEAGKELAPFLSTTAGNPENTKQGKNLVLSTIVPLGKVGASAKEQVFLLGYDELYSVQYFNQNLKPWWKNGAGATIEKQLGQAAADYPKIIQQCQAFDKKMYQDALQAGGKEYADLCELAYRQAIAAHTLVKSPSGETLFLSKENFSGGFIGTVDVTYPSAPLFLLYNPELVKGMLNGIFYYSESGKWKKPYPAHDLGNYPFANGQTYGEDMPVEEAGNMLILTAAIAKVEGNAEYAKKHWETLTTWAEFLKKSGFDPENQLSTDDFAGHLARNANLSIKAIEALGAYGMLADMLDKPDIAKQYTAVAKEMVQQWMKLAKDKDHYTLAFEKEGTWSQKYNLAWDTILDLNLFPASVRETEMKYYLTKQGSYGLPLDSRKTYTKSDWIIWTATLADNSNDFKAIVSPVWKYANETSSRVPLSDWHETTDGKKTGFQARSVVGGYFMKLLKDKLDEKPLPKAKAK</sequence>
<feature type="chain" id="PRO_5047501359" evidence="1">
    <location>
        <begin position="21"/>
        <end position="830"/>
    </location>
</feature>
<feature type="domain" description="DUF4964" evidence="2">
    <location>
        <begin position="21"/>
        <end position="86"/>
    </location>
</feature>
<dbReference type="Gene3D" id="2.60.120.260">
    <property type="entry name" value="Galactose-binding domain-like"/>
    <property type="match status" value="1"/>
</dbReference>
<feature type="signal peptide" evidence="1">
    <location>
        <begin position="1"/>
        <end position="20"/>
    </location>
</feature>
<dbReference type="InterPro" id="IPR008979">
    <property type="entry name" value="Galactose-bd-like_sf"/>
</dbReference>
<proteinExistence type="predicted"/>
<feature type="domain" description="Glutaminase A central" evidence="3">
    <location>
        <begin position="477"/>
        <end position="814"/>
    </location>
</feature>
<reference evidence="6" key="1">
    <citation type="journal article" date="2019" name="Int. J. Syst. Evol. Microbiol.">
        <title>The Global Catalogue of Microorganisms (GCM) 10K type strain sequencing project: providing services to taxonomists for standard genome sequencing and annotation.</title>
        <authorList>
            <consortium name="The Broad Institute Genomics Platform"/>
            <consortium name="The Broad Institute Genome Sequencing Center for Infectious Disease"/>
            <person name="Wu L."/>
            <person name="Ma J."/>
        </authorList>
    </citation>
    <scope>NUCLEOTIDE SEQUENCE [LARGE SCALE GENOMIC DNA]</scope>
    <source>
        <strain evidence="6">CGMCC 4.7393</strain>
    </source>
</reference>
<evidence type="ECO:0000259" key="4">
    <source>
        <dbReference type="Pfam" id="PF17168"/>
    </source>
</evidence>
<dbReference type="RefSeq" id="WP_066615177.1">
    <property type="nucleotide sequence ID" value="NZ_JBHSYQ010000003.1"/>
</dbReference>
<dbReference type="Proteomes" id="UP001596405">
    <property type="component" value="Unassembled WGS sequence"/>
</dbReference>
<dbReference type="EMBL" id="JBHSYQ010000003">
    <property type="protein sequence ID" value="MFC6997106.1"/>
    <property type="molecule type" value="Genomic_DNA"/>
</dbReference>
<evidence type="ECO:0000313" key="5">
    <source>
        <dbReference type="EMBL" id="MFC6997106.1"/>
    </source>
</evidence>
<evidence type="ECO:0000313" key="6">
    <source>
        <dbReference type="Proteomes" id="UP001596405"/>
    </source>
</evidence>
<gene>
    <name evidence="5" type="ORF">ACFQHR_05680</name>
</gene>
<dbReference type="PANTHER" id="PTHR31987:SF1">
    <property type="entry name" value="GLUTAMINASE A"/>
    <property type="match status" value="1"/>
</dbReference>
<dbReference type="SUPFAM" id="SSF48208">
    <property type="entry name" value="Six-hairpin glycosidases"/>
    <property type="match status" value="1"/>
</dbReference>
<organism evidence="5 6">
    <name type="scientific">Rufibacter roseus</name>
    <dbReference type="NCBI Taxonomy" id="1567108"/>
    <lineage>
        <taxon>Bacteria</taxon>
        <taxon>Pseudomonadati</taxon>
        <taxon>Bacteroidota</taxon>
        <taxon>Cytophagia</taxon>
        <taxon>Cytophagales</taxon>
        <taxon>Hymenobacteraceae</taxon>
        <taxon>Rufibacter</taxon>
    </lineage>
</organism>
<dbReference type="SUPFAM" id="SSF49785">
    <property type="entry name" value="Galactose-binding domain-like"/>
    <property type="match status" value="1"/>
</dbReference>
<dbReference type="InterPro" id="IPR033433">
    <property type="entry name" value="GtaA_N"/>
</dbReference>
<evidence type="ECO:0000259" key="3">
    <source>
        <dbReference type="Pfam" id="PF16335"/>
    </source>
</evidence>